<dbReference type="InterPro" id="IPR012348">
    <property type="entry name" value="RNR-like"/>
</dbReference>
<dbReference type="PANTHER" id="PTHR23409">
    <property type="entry name" value="RIBONUCLEOSIDE-DIPHOSPHATE REDUCTASE SMALL CHAIN"/>
    <property type="match status" value="1"/>
</dbReference>
<comment type="caution">
    <text evidence="3">The sequence shown here is derived from an EMBL/GenBank/DDBJ whole genome shotgun (WGS) entry which is preliminary data.</text>
</comment>
<reference evidence="3" key="1">
    <citation type="submission" date="2020-05" db="EMBL/GenBank/DDBJ databases">
        <title>Mycena genomes resolve the evolution of fungal bioluminescence.</title>
        <authorList>
            <person name="Tsai I.J."/>
        </authorList>
    </citation>
    <scope>NUCLEOTIDE SEQUENCE</scope>
    <source>
        <strain evidence="3">CCC161011</strain>
    </source>
</reference>
<sequence>MSVAQQEPESPYVPPGFSSDASLATPLADSALHSRQDHQPLPSDAIPVAPLSDSGSQYSPVSSLYDEENNFRVGFPQNYREVSRDAVSMEELDAFQAERGYENDRAVATSSDETIARTLAEAKNDRAVVTSSNETIAQTLAEAKVGYIPFPSTESIDGDDGVNHRLGAIARKQLESWFFSSSPSTEVLRQPDSIQSILKYLDLAELVKFGHASTATRHVMKATLLWKAESVIDTFFHDSSINSDAHKIFFENFWKLMTDSASCIHGSATRTIVYRPGLHPRAIPGQPSNLNISISNGTGPEWHSFMMDAGSAAPVVLDIYPNSNPNHSWVARRVQYTIIPGRPIVIMEAAGPSSIEAVIATAETTSHTAFILPDFVWFYYPRHAVASRALDTYRGPSIRLCLTMDRKGDKRSMSTAGWDVICGIWDMYKLAVQSFWVPEELDLSKDLVDWNEKLNDRERQFIMTVLAFFAAADGIVNENLVERFSSEIQVAEARSFYGFQIMMENVHSETYSLLIDTYVKDPGMRDHLFRSIETVPSIRQKADWMLKWMDAERPFAEPGTKAFTRILPAYCFLFLRHKPDGDTVNQIIREAVAIEQDFVGEALASDLIGMNPSLLSQYVEYVADRLSINLGAPKPFDRTNPFDFMDLISLEGKTNFFEKRVSEYSKAFVSSDPHESRKTFELDAEF</sequence>
<keyword evidence="4" id="KW-1185">Reference proteome</keyword>
<dbReference type="Pfam" id="PF00268">
    <property type="entry name" value="Ribonuc_red_sm"/>
    <property type="match status" value="2"/>
</dbReference>
<dbReference type="Proteomes" id="UP000620124">
    <property type="component" value="Unassembled WGS sequence"/>
</dbReference>
<organism evidence="3 4">
    <name type="scientific">Mycena venus</name>
    <dbReference type="NCBI Taxonomy" id="2733690"/>
    <lineage>
        <taxon>Eukaryota</taxon>
        <taxon>Fungi</taxon>
        <taxon>Dikarya</taxon>
        <taxon>Basidiomycota</taxon>
        <taxon>Agaricomycotina</taxon>
        <taxon>Agaricomycetes</taxon>
        <taxon>Agaricomycetidae</taxon>
        <taxon>Agaricales</taxon>
        <taxon>Marasmiineae</taxon>
        <taxon>Mycenaceae</taxon>
        <taxon>Mycena</taxon>
    </lineage>
</organism>
<evidence type="ECO:0000256" key="1">
    <source>
        <dbReference type="ARBA" id="ARBA00009303"/>
    </source>
</evidence>
<dbReference type="Gene3D" id="1.10.620.20">
    <property type="entry name" value="Ribonucleotide Reductase, subunit A"/>
    <property type="match status" value="2"/>
</dbReference>
<feature type="region of interest" description="Disordered" evidence="2">
    <location>
        <begin position="1"/>
        <end position="60"/>
    </location>
</feature>
<dbReference type="GO" id="GO:0009263">
    <property type="term" value="P:deoxyribonucleotide biosynthetic process"/>
    <property type="evidence" value="ECO:0007669"/>
    <property type="project" value="InterPro"/>
</dbReference>
<name>A0A8H7CK96_9AGAR</name>
<dbReference type="EMBL" id="JACAZI010000020">
    <property type="protein sequence ID" value="KAF7339087.1"/>
    <property type="molecule type" value="Genomic_DNA"/>
</dbReference>
<evidence type="ECO:0000313" key="3">
    <source>
        <dbReference type="EMBL" id="KAF7339087.1"/>
    </source>
</evidence>
<dbReference type="AlphaFoldDB" id="A0A8H7CK96"/>
<protein>
    <submittedName>
        <fullName evidence="3">Ribonucleotide reductase small subunit</fullName>
    </submittedName>
</protein>
<dbReference type="InterPro" id="IPR000358">
    <property type="entry name" value="RNR_small_fam"/>
</dbReference>
<evidence type="ECO:0000256" key="2">
    <source>
        <dbReference type="SAM" id="MobiDB-lite"/>
    </source>
</evidence>
<dbReference type="PANTHER" id="PTHR23409:SF18">
    <property type="entry name" value="RIBONUCLEOSIDE-DIPHOSPHATE REDUCTASE SUBUNIT M2"/>
    <property type="match status" value="1"/>
</dbReference>
<dbReference type="CDD" id="cd01049">
    <property type="entry name" value="RNRR2"/>
    <property type="match status" value="1"/>
</dbReference>
<gene>
    <name evidence="3" type="ORF">MVEN_01985100</name>
</gene>
<dbReference type="GO" id="GO:0016491">
    <property type="term" value="F:oxidoreductase activity"/>
    <property type="evidence" value="ECO:0007669"/>
    <property type="project" value="InterPro"/>
</dbReference>
<evidence type="ECO:0000313" key="4">
    <source>
        <dbReference type="Proteomes" id="UP000620124"/>
    </source>
</evidence>
<dbReference type="InterPro" id="IPR009078">
    <property type="entry name" value="Ferritin-like_SF"/>
</dbReference>
<dbReference type="SUPFAM" id="SSF47240">
    <property type="entry name" value="Ferritin-like"/>
    <property type="match status" value="1"/>
</dbReference>
<comment type="similarity">
    <text evidence="1">Belongs to the ribonucleoside diphosphate reductase small chain family.</text>
</comment>
<proteinExistence type="inferred from homology"/>
<dbReference type="InterPro" id="IPR033909">
    <property type="entry name" value="RNR_small"/>
</dbReference>
<dbReference type="OrthoDB" id="10248373at2759"/>
<accession>A0A8H7CK96</accession>
<dbReference type="InterPro" id="IPR030475">
    <property type="entry name" value="RNR_small_AS"/>
</dbReference>
<dbReference type="PROSITE" id="PS00368">
    <property type="entry name" value="RIBORED_SMALL"/>
    <property type="match status" value="1"/>
</dbReference>